<evidence type="ECO:0000256" key="8">
    <source>
        <dbReference type="ARBA" id="ARBA00023170"/>
    </source>
</evidence>
<dbReference type="GO" id="GO:0071880">
    <property type="term" value="P:adenylate cyclase-activating adrenergic receptor signaling pathway"/>
    <property type="evidence" value="ECO:0007669"/>
    <property type="project" value="TreeGrafter"/>
</dbReference>
<sequence length="117" mass="12813">MARNSSVNISVANNTTVHVNESVVSFTISPEHIATTTTFPYPKLRTAVPYILILLCISILIANAVVLAAFIKNRHLRTPFNMYIISLVIADLTQTLLDLPFTVMSQSFRVAAGSSCM</sequence>
<evidence type="ECO:0000313" key="12">
    <source>
        <dbReference type="EMBL" id="OQV17912.1"/>
    </source>
</evidence>
<keyword evidence="9" id="KW-0807">Transducer</keyword>
<dbReference type="GO" id="GO:0005886">
    <property type="term" value="C:plasma membrane"/>
    <property type="evidence" value="ECO:0007669"/>
    <property type="project" value="UniProtKB-SubCell"/>
</dbReference>
<evidence type="ECO:0000256" key="3">
    <source>
        <dbReference type="ARBA" id="ARBA00022692"/>
    </source>
</evidence>
<keyword evidence="5" id="KW-0297">G-protein coupled receptor</keyword>
<dbReference type="Pfam" id="PF00001">
    <property type="entry name" value="7tm_1"/>
    <property type="match status" value="1"/>
</dbReference>
<evidence type="ECO:0000256" key="9">
    <source>
        <dbReference type="ARBA" id="ARBA00023224"/>
    </source>
</evidence>
<dbReference type="PRINTS" id="PR00237">
    <property type="entry name" value="GPCRRHODOPSN"/>
</dbReference>
<dbReference type="Proteomes" id="UP000192578">
    <property type="component" value="Unassembled WGS sequence"/>
</dbReference>
<dbReference type="OrthoDB" id="10071887at2759"/>
<feature type="domain" description="G-protein coupled receptors family 1 profile" evidence="11">
    <location>
        <begin position="62"/>
        <end position="117"/>
    </location>
</feature>
<evidence type="ECO:0000256" key="6">
    <source>
        <dbReference type="ARBA" id="ARBA00023136"/>
    </source>
</evidence>
<dbReference type="GO" id="GO:0043410">
    <property type="term" value="P:positive regulation of MAPK cascade"/>
    <property type="evidence" value="ECO:0007669"/>
    <property type="project" value="TreeGrafter"/>
</dbReference>
<feature type="transmembrane region" description="Helical" evidence="10">
    <location>
        <begin position="80"/>
        <end position="97"/>
    </location>
</feature>
<evidence type="ECO:0000256" key="2">
    <source>
        <dbReference type="ARBA" id="ARBA00022475"/>
    </source>
</evidence>
<feature type="transmembrane region" description="Helical" evidence="10">
    <location>
        <begin position="47"/>
        <end position="71"/>
    </location>
</feature>
<evidence type="ECO:0000256" key="4">
    <source>
        <dbReference type="ARBA" id="ARBA00022989"/>
    </source>
</evidence>
<reference evidence="13" key="1">
    <citation type="submission" date="2017-01" db="EMBL/GenBank/DDBJ databases">
        <title>Comparative genomics of anhydrobiosis in the tardigrade Hypsibius dujardini.</title>
        <authorList>
            <person name="Yoshida Y."/>
            <person name="Koutsovoulos G."/>
            <person name="Laetsch D."/>
            <person name="Stevens L."/>
            <person name="Kumar S."/>
            <person name="Horikawa D."/>
            <person name="Ishino K."/>
            <person name="Komine S."/>
            <person name="Tomita M."/>
            <person name="Blaxter M."/>
            <person name="Arakawa K."/>
        </authorList>
    </citation>
    <scope>NUCLEOTIDE SEQUENCE [LARGE SCALE GENOMIC DNA]</scope>
    <source>
        <strain evidence="13">Z151</strain>
    </source>
</reference>
<comment type="caution">
    <text evidence="12">The sequence shown here is derived from an EMBL/GenBank/DDBJ whole genome shotgun (WGS) entry which is preliminary data.</text>
</comment>
<evidence type="ECO:0000256" key="5">
    <source>
        <dbReference type="ARBA" id="ARBA00023040"/>
    </source>
</evidence>
<organism evidence="12 13">
    <name type="scientific">Hypsibius exemplaris</name>
    <name type="common">Freshwater tardigrade</name>
    <dbReference type="NCBI Taxonomy" id="2072580"/>
    <lineage>
        <taxon>Eukaryota</taxon>
        <taxon>Metazoa</taxon>
        <taxon>Ecdysozoa</taxon>
        <taxon>Tardigrada</taxon>
        <taxon>Eutardigrada</taxon>
        <taxon>Parachela</taxon>
        <taxon>Hypsibioidea</taxon>
        <taxon>Hypsibiidae</taxon>
        <taxon>Hypsibius</taxon>
    </lineage>
</organism>
<dbReference type="SUPFAM" id="SSF81321">
    <property type="entry name" value="Family A G protein-coupled receptor-like"/>
    <property type="match status" value="1"/>
</dbReference>
<dbReference type="EMBL" id="MTYJ01000055">
    <property type="protein sequence ID" value="OQV17912.1"/>
    <property type="molecule type" value="Genomic_DNA"/>
</dbReference>
<evidence type="ECO:0000259" key="11">
    <source>
        <dbReference type="PROSITE" id="PS50262"/>
    </source>
</evidence>
<keyword evidence="4 10" id="KW-1133">Transmembrane helix</keyword>
<keyword evidence="2" id="KW-1003">Cell membrane</keyword>
<evidence type="ECO:0000256" key="1">
    <source>
        <dbReference type="ARBA" id="ARBA00004651"/>
    </source>
</evidence>
<keyword evidence="8" id="KW-0675">Receptor</keyword>
<dbReference type="GO" id="GO:0004993">
    <property type="term" value="F:G protein-coupled serotonin receptor activity"/>
    <property type="evidence" value="ECO:0007669"/>
    <property type="project" value="UniProtKB-ARBA"/>
</dbReference>
<evidence type="ECO:0000256" key="7">
    <source>
        <dbReference type="ARBA" id="ARBA00023157"/>
    </source>
</evidence>
<evidence type="ECO:0000313" key="13">
    <source>
        <dbReference type="Proteomes" id="UP000192578"/>
    </source>
</evidence>
<keyword evidence="3 10" id="KW-0812">Transmembrane</keyword>
<keyword evidence="6 10" id="KW-0472">Membrane</keyword>
<dbReference type="PANTHER" id="PTHR24248">
    <property type="entry name" value="ADRENERGIC RECEPTOR-RELATED G-PROTEIN COUPLED RECEPTOR"/>
    <property type="match status" value="1"/>
</dbReference>
<dbReference type="InterPro" id="IPR000276">
    <property type="entry name" value="GPCR_Rhodpsn"/>
</dbReference>
<evidence type="ECO:0000256" key="10">
    <source>
        <dbReference type="SAM" id="Phobius"/>
    </source>
</evidence>
<name>A0A1W0WRU8_HYPEX</name>
<protein>
    <recommendedName>
        <fullName evidence="11">G-protein coupled receptors family 1 profile domain-containing protein</fullName>
    </recommendedName>
</protein>
<keyword evidence="13" id="KW-1185">Reference proteome</keyword>
<dbReference type="Gene3D" id="1.20.1070.10">
    <property type="entry name" value="Rhodopsin 7-helix transmembrane proteins"/>
    <property type="match status" value="1"/>
</dbReference>
<accession>A0A1W0WRU8</accession>
<keyword evidence="7" id="KW-1015">Disulfide bond</keyword>
<gene>
    <name evidence="12" type="ORF">BV898_08041</name>
</gene>
<dbReference type="InterPro" id="IPR017452">
    <property type="entry name" value="GPCR_Rhodpsn_7TM"/>
</dbReference>
<comment type="subcellular location">
    <subcellularLocation>
        <location evidence="1">Cell membrane</location>
        <topology evidence="1">Multi-pass membrane protein</topology>
    </subcellularLocation>
</comment>
<dbReference type="PANTHER" id="PTHR24248:SF199">
    <property type="entry name" value="IP13425P-RELATED"/>
    <property type="match status" value="1"/>
</dbReference>
<dbReference type="AlphaFoldDB" id="A0A1W0WRU8"/>
<dbReference type="PROSITE" id="PS50262">
    <property type="entry name" value="G_PROTEIN_RECEP_F1_2"/>
    <property type="match status" value="1"/>
</dbReference>
<proteinExistence type="predicted"/>